<feature type="region of interest" description="Disordered" evidence="9">
    <location>
        <begin position="480"/>
        <end position="511"/>
    </location>
</feature>
<gene>
    <name evidence="12" type="ORF">ABB37_07945</name>
</gene>
<reference evidence="12 13" key="1">
    <citation type="submission" date="2015-07" db="EMBL/GenBank/DDBJ databases">
        <title>High-quality genome of monoxenous trypanosomatid Leptomonas pyrrhocoris.</title>
        <authorList>
            <person name="Flegontov P."/>
            <person name="Butenko A."/>
            <person name="Firsov S."/>
            <person name="Vlcek C."/>
            <person name="Logacheva M.D."/>
            <person name="Field M."/>
            <person name="Filatov D."/>
            <person name="Flegontova O."/>
            <person name="Gerasimov E."/>
            <person name="Jackson A.P."/>
            <person name="Kelly S."/>
            <person name="Opperdoes F."/>
            <person name="O'Reilly A."/>
            <person name="Votypka J."/>
            <person name="Yurchenko V."/>
            <person name="Lukes J."/>
        </authorList>
    </citation>
    <scope>NUCLEOTIDE SEQUENCE [LARGE SCALE GENOMIC DNA]</scope>
    <source>
        <strain evidence="12">H10</strain>
    </source>
</reference>
<evidence type="ECO:0000256" key="8">
    <source>
        <dbReference type="SAM" id="Coils"/>
    </source>
</evidence>
<dbReference type="AlphaFoldDB" id="A0A0M9FUG1"/>
<dbReference type="OMA" id="FEAIDMY"/>
<dbReference type="GO" id="GO:0000974">
    <property type="term" value="C:Prp19 complex"/>
    <property type="evidence" value="ECO:0007669"/>
    <property type="project" value="InterPro"/>
</dbReference>
<evidence type="ECO:0000259" key="11">
    <source>
        <dbReference type="PROSITE" id="PS51294"/>
    </source>
</evidence>
<keyword evidence="4" id="KW-0677">Repeat</keyword>
<feature type="coiled-coil region" evidence="8">
    <location>
        <begin position="721"/>
        <end position="755"/>
    </location>
</feature>
<dbReference type="PROSITE" id="PS51294">
    <property type="entry name" value="HTH_MYB"/>
    <property type="match status" value="1"/>
</dbReference>
<evidence type="ECO:0000313" key="12">
    <source>
        <dbReference type="EMBL" id="KPA76187.1"/>
    </source>
</evidence>
<keyword evidence="5" id="KW-0238">DNA-binding</keyword>
<keyword evidence="2" id="KW-0507">mRNA processing</keyword>
<protein>
    <submittedName>
        <fullName evidence="12">Uncharacterized protein</fullName>
    </submittedName>
</protein>
<dbReference type="InterPro" id="IPR009057">
    <property type="entry name" value="Homeodomain-like_sf"/>
</dbReference>
<dbReference type="Gene3D" id="1.10.10.60">
    <property type="entry name" value="Homeodomain-like"/>
    <property type="match status" value="2"/>
</dbReference>
<feature type="region of interest" description="Disordered" evidence="9">
    <location>
        <begin position="227"/>
        <end position="280"/>
    </location>
</feature>
<dbReference type="CDD" id="cd00167">
    <property type="entry name" value="SANT"/>
    <property type="match status" value="1"/>
</dbReference>
<dbReference type="GeneID" id="26908230"/>
<keyword evidence="6" id="KW-0508">mRNA splicing</keyword>
<evidence type="ECO:0000256" key="1">
    <source>
        <dbReference type="ARBA" id="ARBA00010506"/>
    </source>
</evidence>
<comment type="caution">
    <text evidence="12">The sequence shown here is derived from an EMBL/GenBank/DDBJ whole genome shotgun (WGS) entry which is preliminary data.</text>
</comment>
<feature type="region of interest" description="Disordered" evidence="9">
    <location>
        <begin position="146"/>
        <end position="171"/>
    </location>
</feature>
<dbReference type="PROSITE" id="PS50090">
    <property type="entry name" value="MYB_LIKE"/>
    <property type="match status" value="1"/>
</dbReference>
<keyword evidence="8" id="KW-0175">Coiled coil</keyword>
<evidence type="ECO:0000256" key="4">
    <source>
        <dbReference type="ARBA" id="ARBA00022737"/>
    </source>
</evidence>
<dbReference type="GO" id="GO:0005681">
    <property type="term" value="C:spliceosomal complex"/>
    <property type="evidence" value="ECO:0007669"/>
    <property type="project" value="UniProtKB-KW"/>
</dbReference>
<dbReference type="PANTHER" id="PTHR45885:SF1">
    <property type="entry name" value="CELL DIVISION CYCLE 5-LIKE PROTEIN"/>
    <property type="match status" value="1"/>
</dbReference>
<dbReference type="InterPro" id="IPR001005">
    <property type="entry name" value="SANT/Myb"/>
</dbReference>
<dbReference type="SMART" id="SM00717">
    <property type="entry name" value="SANT"/>
    <property type="match status" value="2"/>
</dbReference>
<comment type="similarity">
    <text evidence="1">Belongs to the CEF1 family.</text>
</comment>
<feature type="domain" description="HTH myb-type" evidence="11">
    <location>
        <begin position="1"/>
        <end position="58"/>
    </location>
</feature>
<keyword evidence="3" id="KW-0747">Spliceosome</keyword>
<dbReference type="PANTHER" id="PTHR45885">
    <property type="entry name" value="CELL DIVISION CYCLE 5-LIKE PROTEIN"/>
    <property type="match status" value="1"/>
</dbReference>
<proteinExistence type="inferred from homology"/>
<dbReference type="InterPro" id="IPR047242">
    <property type="entry name" value="CDC5L/Cef1"/>
</dbReference>
<evidence type="ECO:0000256" key="5">
    <source>
        <dbReference type="ARBA" id="ARBA00023125"/>
    </source>
</evidence>
<dbReference type="GO" id="GO:0003677">
    <property type="term" value="F:DNA binding"/>
    <property type="evidence" value="ECO:0007669"/>
    <property type="project" value="UniProtKB-KW"/>
</dbReference>
<feature type="region of interest" description="Disordered" evidence="9">
    <location>
        <begin position="407"/>
        <end position="468"/>
    </location>
</feature>
<dbReference type="RefSeq" id="XP_015654626.1">
    <property type="nucleotide sequence ID" value="XM_015806755.1"/>
</dbReference>
<dbReference type="VEuPathDB" id="TriTrypDB:LpyrH10_21_0810"/>
<dbReference type="Pfam" id="PF00249">
    <property type="entry name" value="Myb_DNA-binding"/>
    <property type="match status" value="1"/>
</dbReference>
<feature type="compositionally biased region" description="Low complexity" evidence="9">
    <location>
        <begin position="488"/>
        <end position="505"/>
    </location>
</feature>
<name>A0A0M9FUG1_LEPPY</name>
<dbReference type="Proteomes" id="UP000037923">
    <property type="component" value="Unassembled WGS sequence"/>
</dbReference>
<dbReference type="SUPFAM" id="SSF46689">
    <property type="entry name" value="Homeodomain-like"/>
    <property type="match status" value="1"/>
</dbReference>
<evidence type="ECO:0000256" key="7">
    <source>
        <dbReference type="ARBA" id="ARBA00023242"/>
    </source>
</evidence>
<evidence type="ECO:0000256" key="9">
    <source>
        <dbReference type="SAM" id="MobiDB-lite"/>
    </source>
</evidence>
<dbReference type="InterPro" id="IPR017930">
    <property type="entry name" value="Myb_dom"/>
</dbReference>
<keyword evidence="7" id="KW-0539">Nucleus</keyword>
<feature type="compositionally biased region" description="Low complexity" evidence="9">
    <location>
        <begin position="459"/>
        <end position="468"/>
    </location>
</feature>
<dbReference type="EMBL" id="LGTL01000021">
    <property type="protein sequence ID" value="KPA76188.1"/>
    <property type="molecule type" value="Genomic_DNA"/>
</dbReference>
<evidence type="ECO:0000256" key="2">
    <source>
        <dbReference type="ARBA" id="ARBA00022664"/>
    </source>
</evidence>
<organism evidence="12 13">
    <name type="scientific">Leptomonas pyrrhocoris</name>
    <name type="common">Firebug parasite</name>
    <dbReference type="NCBI Taxonomy" id="157538"/>
    <lineage>
        <taxon>Eukaryota</taxon>
        <taxon>Discoba</taxon>
        <taxon>Euglenozoa</taxon>
        <taxon>Kinetoplastea</taxon>
        <taxon>Metakinetoplastina</taxon>
        <taxon>Trypanosomatida</taxon>
        <taxon>Trypanosomatidae</taxon>
        <taxon>Leishmaniinae</taxon>
        <taxon>Leptomonas</taxon>
    </lineage>
</organism>
<dbReference type="GO" id="GO:0000398">
    <property type="term" value="P:mRNA splicing, via spliceosome"/>
    <property type="evidence" value="ECO:0007669"/>
    <property type="project" value="InterPro"/>
</dbReference>
<sequence length="756" mass="83389">MSKLHFKGGPWTNAEDQVLKAALAQYGLRDWERVASMLTKKTSTQCRERWENYLDPRLNIREAWSLEEEEKLVELQSLFPSKFRLISEQLTRRTSTHYIRPAWLCEQRYLELKDEQEHYVKQQQQKGTGESDEAARQSLEAFMAERRRRRNARKTHEERAARADTVSGERFQQEMVDMATSRLANQDQKKGLRKERQRQLEEAAFLAKLESNREGIESGTLSLRQSKKMRKALEEDRQSTGLVDTVAEDGEGEGGNGGDADDESDGVGRAASGDDSDKSDFEAMDMYQDQQQAGLVKKQRVLMKDLAGQQRVIQQRQILGGGEDAQEGGEGSSESRARAALTGVNHDLLAQLTAGPSRKAVNTATTSAAALLPDLPSSSHIRKAEADGELKNSLADLFASLPQATATASGIGSTGSGMLPPPPPLKRQRDPLSSGTGDAADDDASSGDAPRVLSRNAPSSSVSESILDSLNLPAPRKYVKTEEDRRAAPPTSSPAPAVDAPSPVCDDVDSSSHPLRTFRTAEEESAYVTVARQWVAVECERAATTTKYTRRVGDAGGAALARSTSAAERDAAEKLVAREIAGGGPIAAEDEGGAVQAVKAYVNDHPRYTARVNVQNALHQLSTRVAAQVQEANAVLQPLRQEWEQVLSAAMLDPRQLHVLQGYVRDDGRLKQPAAFVEDNETGDAHPTLSVAAYVYEHLVNELTRARQATRFLSSLRDREQLKMRRDLDAAEDELRQLQAREKILQDMYRQKRAQQ</sequence>
<evidence type="ECO:0000256" key="3">
    <source>
        <dbReference type="ARBA" id="ARBA00022728"/>
    </source>
</evidence>
<feature type="domain" description="Myb-like" evidence="10">
    <location>
        <begin position="3"/>
        <end position="54"/>
    </location>
</feature>
<keyword evidence="13" id="KW-1185">Reference proteome</keyword>
<accession>A0A0M9FUG1</accession>
<evidence type="ECO:0000313" key="13">
    <source>
        <dbReference type="Proteomes" id="UP000037923"/>
    </source>
</evidence>
<dbReference type="RefSeq" id="XP_015654627.1">
    <property type="nucleotide sequence ID" value="XM_015806756.1"/>
</dbReference>
<dbReference type="EMBL" id="LGTL01000021">
    <property type="protein sequence ID" value="KPA76187.1"/>
    <property type="molecule type" value="Genomic_DNA"/>
</dbReference>
<dbReference type="OrthoDB" id="1410009at2759"/>
<evidence type="ECO:0000256" key="6">
    <source>
        <dbReference type="ARBA" id="ARBA00023187"/>
    </source>
</evidence>
<evidence type="ECO:0000259" key="10">
    <source>
        <dbReference type="PROSITE" id="PS50090"/>
    </source>
</evidence>